<dbReference type="SUPFAM" id="SSF50800">
    <property type="entry name" value="PK beta-barrel domain-like"/>
    <property type="match status" value="1"/>
</dbReference>
<dbReference type="Proteomes" id="UP001154114">
    <property type="component" value="Chromosome 20"/>
</dbReference>
<keyword evidence="1" id="KW-1133">Transmembrane helix</keyword>
<keyword evidence="1" id="KW-0472">Membrane</keyword>
<evidence type="ECO:0000313" key="3">
    <source>
        <dbReference type="EMBL" id="CAD0203832.1"/>
    </source>
</evidence>
<reference evidence="3" key="1">
    <citation type="submission" date="2021-12" db="EMBL/GenBank/DDBJ databases">
        <authorList>
            <person name="King R."/>
        </authorList>
    </citation>
    <scope>NUCLEOTIDE SEQUENCE</scope>
</reference>
<dbReference type="GO" id="GO:0030170">
    <property type="term" value="F:pyridoxal phosphate binding"/>
    <property type="evidence" value="ECO:0007669"/>
    <property type="project" value="InterPro"/>
</dbReference>
<dbReference type="PANTHER" id="PTHR14237:SF19">
    <property type="entry name" value="MITOCHONDRIAL AMIDOXIME REDUCING COMPONENT 1"/>
    <property type="match status" value="1"/>
</dbReference>
<dbReference type="PANTHER" id="PTHR14237">
    <property type="entry name" value="MOLYBDOPTERIN COFACTOR SULFURASE MOSC"/>
    <property type="match status" value="1"/>
</dbReference>
<organism evidence="3 4">
    <name type="scientific">Chrysodeixis includens</name>
    <name type="common">Soybean looper</name>
    <name type="synonym">Pseudoplusia includens</name>
    <dbReference type="NCBI Taxonomy" id="689277"/>
    <lineage>
        <taxon>Eukaryota</taxon>
        <taxon>Metazoa</taxon>
        <taxon>Ecdysozoa</taxon>
        <taxon>Arthropoda</taxon>
        <taxon>Hexapoda</taxon>
        <taxon>Insecta</taxon>
        <taxon>Pterygota</taxon>
        <taxon>Neoptera</taxon>
        <taxon>Endopterygota</taxon>
        <taxon>Lepidoptera</taxon>
        <taxon>Glossata</taxon>
        <taxon>Ditrysia</taxon>
        <taxon>Noctuoidea</taxon>
        <taxon>Noctuidae</taxon>
        <taxon>Plusiinae</taxon>
        <taxon>Chrysodeixis</taxon>
    </lineage>
</organism>
<keyword evidence="4" id="KW-1185">Reference proteome</keyword>
<proteinExistence type="predicted"/>
<dbReference type="OrthoDB" id="17255at2759"/>
<accession>A0A9N8L6E6</accession>
<feature type="transmembrane region" description="Helical" evidence="1">
    <location>
        <begin position="6"/>
        <end position="27"/>
    </location>
</feature>
<dbReference type="GO" id="GO:0003824">
    <property type="term" value="F:catalytic activity"/>
    <property type="evidence" value="ECO:0007669"/>
    <property type="project" value="InterPro"/>
</dbReference>
<keyword evidence="1" id="KW-0812">Transmembrane</keyword>
<dbReference type="EMBL" id="LR824023">
    <property type="protein sequence ID" value="CAD0203832.1"/>
    <property type="molecule type" value="Genomic_DNA"/>
</dbReference>
<dbReference type="GO" id="GO:0030151">
    <property type="term" value="F:molybdenum ion binding"/>
    <property type="evidence" value="ECO:0007669"/>
    <property type="project" value="InterPro"/>
</dbReference>
<sequence>MFNNQVSTYVTASITAAGVLGGAYYAYQLYQEQHPKLPEKWEQVGVLKNIFVYPIKSCGRIELEKAECSILGLKDGWLRDRILMVVDDKNNFITARGYPELLTVTPSIKSSVLTLKHPDMEPVHINLAEVVAQQKPVPSQVWRVPVPVFECGYEPNEWFSRLIDRSSMKYSLVYYASQKSRPYRAHVNGYYKFKKNDTAALHDEIGFNLINEASVDELNTRLTECQVTEKNFRPNFVLTGAKAYAEDNWKFLKIGENIFEIIKPCTRCVLTTIDPETGVRNSKTEPLTTLKSYRQVEDPRERKMTGSSPRMGIQMALRTQPGGMISVNEPIYVAY</sequence>
<dbReference type="Pfam" id="PF03473">
    <property type="entry name" value="MOSC"/>
    <property type="match status" value="1"/>
</dbReference>
<dbReference type="SUPFAM" id="SSF141673">
    <property type="entry name" value="MOSC N-terminal domain-like"/>
    <property type="match status" value="1"/>
</dbReference>
<feature type="domain" description="MOSC" evidence="2">
    <location>
        <begin position="180"/>
        <end position="334"/>
    </location>
</feature>
<dbReference type="AlphaFoldDB" id="A0A9N8L6E6"/>
<dbReference type="InterPro" id="IPR011037">
    <property type="entry name" value="Pyrv_Knase-like_insert_dom_sf"/>
</dbReference>
<dbReference type="InterPro" id="IPR005302">
    <property type="entry name" value="MoCF_Sase_C"/>
</dbReference>
<dbReference type="InterPro" id="IPR005303">
    <property type="entry name" value="MOCOS_middle"/>
</dbReference>
<dbReference type="Pfam" id="PF03476">
    <property type="entry name" value="MOSC_N"/>
    <property type="match status" value="1"/>
</dbReference>
<evidence type="ECO:0000256" key="1">
    <source>
        <dbReference type="SAM" id="Phobius"/>
    </source>
</evidence>
<protein>
    <recommendedName>
        <fullName evidence="2">MOSC domain-containing protein</fullName>
    </recommendedName>
</protein>
<dbReference type="PROSITE" id="PS51340">
    <property type="entry name" value="MOSC"/>
    <property type="match status" value="1"/>
</dbReference>
<evidence type="ECO:0000313" key="4">
    <source>
        <dbReference type="Proteomes" id="UP001154114"/>
    </source>
</evidence>
<evidence type="ECO:0000259" key="2">
    <source>
        <dbReference type="PROSITE" id="PS51340"/>
    </source>
</evidence>
<gene>
    <name evidence="3" type="ORF">CINC_LOCUS6143</name>
</gene>
<name>A0A9N8L6E6_CHRIL</name>